<sequence>MIINPINFPFVFLNLYEHIRTLRGGDTNS</sequence>
<reference evidence="1" key="1">
    <citation type="journal article" date="2021" name="Proc. Natl. Acad. Sci. U.S.A.">
        <title>A Catalog of Tens of Thousands of Viruses from Human Metagenomes Reveals Hidden Associations with Chronic Diseases.</title>
        <authorList>
            <person name="Tisza M.J."/>
            <person name="Buck C.B."/>
        </authorList>
    </citation>
    <scope>NUCLEOTIDE SEQUENCE</scope>
    <source>
        <strain evidence="1">CtFPV8</strain>
    </source>
</reference>
<accession>A0A8S5PDL2</accession>
<protein>
    <submittedName>
        <fullName evidence="1">Uncharacterized protein</fullName>
    </submittedName>
</protein>
<proteinExistence type="predicted"/>
<evidence type="ECO:0000313" key="1">
    <source>
        <dbReference type="EMBL" id="DAE04308.1"/>
    </source>
</evidence>
<dbReference type="EMBL" id="BK015385">
    <property type="protein sequence ID" value="DAE04308.1"/>
    <property type="molecule type" value="Genomic_DNA"/>
</dbReference>
<name>A0A8S5PDL2_9CAUD</name>
<organism evidence="1">
    <name type="scientific">Myoviridae sp. ctFPV8</name>
    <dbReference type="NCBI Taxonomy" id="2825068"/>
    <lineage>
        <taxon>Viruses</taxon>
        <taxon>Duplodnaviria</taxon>
        <taxon>Heunggongvirae</taxon>
        <taxon>Uroviricota</taxon>
        <taxon>Caudoviricetes</taxon>
    </lineage>
</organism>